<protein>
    <submittedName>
        <fullName evidence="1">Uncharacterized protein</fullName>
    </submittedName>
</protein>
<gene>
    <name evidence="1" type="ORF">LOK49_LG10G02149</name>
</gene>
<organism evidence="1 2">
    <name type="scientific">Camellia lanceoleosa</name>
    <dbReference type="NCBI Taxonomy" id="1840588"/>
    <lineage>
        <taxon>Eukaryota</taxon>
        <taxon>Viridiplantae</taxon>
        <taxon>Streptophyta</taxon>
        <taxon>Embryophyta</taxon>
        <taxon>Tracheophyta</taxon>
        <taxon>Spermatophyta</taxon>
        <taxon>Magnoliopsida</taxon>
        <taxon>eudicotyledons</taxon>
        <taxon>Gunneridae</taxon>
        <taxon>Pentapetalae</taxon>
        <taxon>asterids</taxon>
        <taxon>Ericales</taxon>
        <taxon>Theaceae</taxon>
        <taxon>Camellia</taxon>
    </lineage>
</organism>
<proteinExistence type="predicted"/>
<sequence>MRYVSVSEDPCLKSIMASIDSPKSWGTT</sequence>
<accession>A0ACC0GA59</accession>
<comment type="caution">
    <text evidence="1">The sequence shown here is derived from an EMBL/GenBank/DDBJ whole genome shotgun (WGS) entry which is preliminary data.</text>
</comment>
<dbReference type="EMBL" id="CM045767">
    <property type="protein sequence ID" value="KAI7997824.1"/>
    <property type="molecule type" value="Genomic_DNA"/>
</dbReference>
<evidence type="ECO:0000313" key="1">
    <source>
        <dbReference type="EMBL" id="KAI7997824.1"/>
    </source>
</evidence>
<keyword evidence="2" id="KW-1185">Reference proteome</keyword>
<dbReference type="Proteomes" id="UP001060215">
    <property type="component" value="Chromosome 10"/>
</dbReference>
<reference evidence="1 2" key="1">
    <citation type="journal article" date="2022" name="Plant J.">
        <title>Chromosome-level genome of Camellia lanceoleosa provides a valuable resource for understanding genome evolution and self-incompatibility.</title>
        <authorList>
            <person name="Gong W."/>
            <person name="Xiao S."/>
            <person name="Wang L."/>
            <person name="Liao Z."/>
            <person name="Chang Y."/>
            <person name="Mo W."/>
            <person name="Hu G."/>
            <person name="Li W."/>
            <person name="Zhao G."/>
            <person name="Zhu H."/>
            <person name="Hu X."/>
            <person name="Ji K."/>
            <person name="Xiang X."/>
            <person name="Song Q."/>
            <person name="Yuan D."/>
            <person name="Jin S."/>
            <person name="Zhang L."/>
        </authorList>
    </citation>
    <scope>NUCLEOTIDE SEQUENCE [LARGE SCALE GENOMIC DNA]</scope>
    <source>
        <strain evidence="1">SQ_2022a</strain>
    </source>
</reference>
<name>A0ACC0GA59_9ERIC</name>
<evidence type="ECO:0000313" key="2">
    <source>
        <dbReference type="Proteomes" id="UP001060215"/>
    </source>
</evidence>